<evidence type="ECO:0000313" key="2">
    <source>
        <dbReference type="Proteomes" id="UP000036681"/>
    </source>
</evidence>
<name>A0A0M3ISH5_ASCLU</name>
<proteinExistence type="predicted"/>
<feature type="region of interest" description="Disordered" evidence="1">
    <location>
        <begin position="1"/>
        <end position="137"/>
    </location>
</feature>
<feature type="compositionally biased region" description="Basic and acidic residues" evidence="1">
    <location>
        <begin position="108"/>
        <end position="117"/>
    </location>
</feature>
<reference evidence="3" key="1">
    <citation type="submission" date="2017-02" db="UniProtKB">
        <authorList>
            <consortium name="WormBaseParasite"/>
        </authorList>
    </citation>
    <scope>IDENTIFICATION</scope>
</reference>
<dbReference type="Proteomes" id="UP000036681">
    <property type="component" value="Unplaced"/>
</dbReference>
<sequence>MLENSVNKYKTPKNGGSGSLPQKKQRNSRSSSTPHNEGFEEAADRVIVSPSNFIRDGTTRYTNDEKTLSSKHRPKKKRPRASLDFPSAVIEMARRASSTKRPIAAVEKSADGKDVISTDRSSTADTEEAEGEVGYGGPHRRRLVAFY</sequence>
<protein>
    <submittedName>
        <fullName evidence="3">Shugoshin C-terminal domain-containing protein</fullName>
    </submittedName>
</protein>
<evidence type="ECO:0000256" key="1">
    <source>
        <dbReference type="SAM" id="MobiDB-lite"/>
    </source>
</evidence>
<accession>A0A0M3ISH5</accession>
<organism evidence="2 3">
    <name type="scientific">Ascaris lumbricoides</name>
    <name type="common">Giant roundworm</name>
    <dbReference type="NCBI Taxonomy" id="6252"/>
    <lineage>
        <taxon>Eukaryota</taxon>
        <taxon>Metazoa</taxon>
        <taxon>Ecdysozoa</taxon>
        <taxon>Nematoda</taxon>
        <taxon>Chromadorea</taxon>
        <taxon>Rhabditida</taxon>
        <taxon>Spirurina</taxon>
        <taxon>Ascaridomorpha</taxon>
        <taxon>Ascaridoidea</taxon>
        <taxon>Ascarididae</taxon>
        <taxon>Ascaris</taxon>
    </lineage>
</organism>
<evidence type="ECO:0000313" key="3">
    <source>
        <dbReference type="WBParaSite" id="ALUE_0002170301-mRNA-1"/>
    </source>
</evidence>
<dbReference type="WBParaSite" id="ALUE_0002170301-mRNA-1">
    <property type="protein sequence ID" value="ALUE_0002170301-mRNA-1"/>
    <property type="gene ID" value="ALUE_0002170301"/>
</dbReference>
<dbReference type="AlphaFoldDB" id="A0A0M3ISH5"/>
<feature type="compositionally biased region" description="Basic residues" evidence="1">
    <location>
        <begin position="69"/>
        <end position="80"/>
    </location>
</feature>
<keyword evidence="2" id="KW-1185">Reference proteome</keyword>